<evidence type="ECO:0000313" key="2">
    <source>
        <dbReference type="EMBL" id="VDC66706.1"/>
    </source>
</evidence>
<dbReference type="EnsemblPlants" id="Bra038300.1">
    <property type="protein sequence ID" value="Bra038300.1-P"/>
    <property type="gene ID" value="Bra038300"/>
</dbReference>
<evidence type="ECO:0000313" key="3">
    <source>
        <dbReference type="EnsemblPlants" id="Bra038300.1-P"/>
    </source>
</evidence>
<evidence type="ECO:0000313" key="1">
    <source>
        <dbReference type="EMBL" id="CAG7870049.1"/>
    </source>
</evidence>
<evidence type="ECO:0000313" key="4">
    <source>
        <dbReference type="Proteomes" id="UP000011750"/>
    </source>
</evidence>
<dbReference type="HOGENOM" id="CLU_1534699_0_0_1"/>
<reference evidence="4" key="2">
    <citation type="journal article" date="2018" name="Hortic Res">
        <title>Improved Brassica rapa reference genome by single-molecule sequencing and chromosome conformation capture technologies.</title>
        <authorList>
            <person name="Zhang L."/>
            <person name="Cai X."/>
            <person name="Wu J."/>
            <person name="Liu M."/>
            <person name="Grob S."/>
            <person name="Cheng F."/>
            <person name="Liang J."/>
            <person name="Cai C."/>
            <person name="Liu Z."/>
            <person name="Liu B."/>
            <person name="Wang F."/>
            <person name="Li S."/>
            <person name="Liu F."/>
            <person name="Li X."/>
            <person name="Cheng L."/>
            <person name="Yang W."/>
            <person name="Li M.H."/>
            <person name="Grossniklaus U."/>
            <person name="Zheng H."/>
            <person name="Wang X."/>
        </authorList>
    </citation>
    <scope>NUCLEOTIDE SEQUENCE [LARGE SCALE GENOMIC DNA]</scope>
    <source>
        <strain evidence="4">cv. Chiifu-401-42</strain>
    </source>
</reference>
<accession>A0A3P5YGF4</accession>
<proteinExistence type="predicted"/>
<evidence type="ECO:0008006" key="5">
    <source>
        <dbReference type="Google" id="ProtNLM"/>
    </source>
</evidence>
<reference evidence="2" key="3">
    <citation type="submission" date="2018-11" db="EMBL/GenBank/DDBJ databases">
        <authorList>
            <consortium name="Genoscope - CEA"/>
            <person name="William W."/>
        </authorList>
    </citation>
    <scope>NUCLEOTIDE SEQUENCE</scope>
</reference>
<reference evidence="3" key="4">
    <citation type="submission" date="2023-03" db="UniProtKB">
        <authorList>
            <consortium name="EnsemblPlants"/>
        </authorList>
    </citation>
    <scope>IDENTIFICATION</scope>
    <source>
        <strain evidence="3">cv. Chiifu-401-42</strain>
    </source>
</reference>
<dbReference type="Proteomes" id="UP000011750">
    <property type="component" value="Chromosome A06"/>
</dbReference>
<dbReference type="EMBL" id="LS974622">
    <property type="protein sequence ID" value="CAG7870049.1"/>
    <property type="molecule type" value="Genomic_DNA"/>
</dbReference>
<protein>
    <recommendedName>
        <fullName evidence="5">Reverse transcriptase zinc-binding domain-containing protein</fullName>
    </recommendedName>
</protein>
<dbReference type="Gramene" id="A06p22890.2_BraZ1">
    <property type="protein sequence ID" value="A06p22890.2_BraZ1.CDS"/>
    <property type="gene ID" value="A06g22890.2_BraZ1"/>
</dbReference>
<accession>M4FB34</accession>
<keyword evidence="4" id="KW-1185">Reference proteome</keyword>
<organism evidence="2">
    <name type="scientific">Brassica campestris</name>
    <name type="common">Field mustard</name>
    <dbReference type="NCBI Taxonomy" id="3711"/>
    <lineage>
        <taxon>Eukaryota</taxon>
        <taxon>Viridiplantae</taxon>
        <taxon>Streptophyta</taxon>
        <taxon>Embryophyta</taxon>
        <taxon>Tracheophyta</taxon>
        <taxon>Spermatophyta</taxon>
        <taxon>Magnoliopsida</taxon>
        <taxon>eudicotyledons</taxon>
        <taxon>Gunneridae</taxon>
        <taxon>Pentapetalae</taxon>
        <taxon>rosids</taxon>
        <taxon>malvids</taxon>
        <taxon>Brassicales</taxon>
        <taxon>Brassicaceae</taxon>
        <taxon>Brassiceae</taxon>
        <taxon>Brassica</taxon>
    </lineage>
</organism>
<name>A0A3P5YGF4_BRACM</name>
<dbReference type="EMBL" id="LR031569">
    <property type="protein sequence ID" value="VDC66706.1"/>
    <property type="molecule type" value="Genomic_DNA"/>
</dbReference>
<dbReference type="Proteomes" id="UP000694005">
    <property type="component" value="Chromosome A06"/>
</dbReference>
<reference evidence="4" key="1">
    <citation type="journal article" date="2011" name="Nat. Genet.">
        <title>The genome of the mesopolyploid crop species Brassica rapa.</title>
        <authorList>
            <consortium name="Brassica rapa Genome Sequencing Project Consortium"/>
            <person name="Wang X."/>
            <person name="Wang H."/>
            <person name="Wang J."/>
            <person name="Sun R."/>
            <person name="Wu J."/>
            <person name="Liu S."/>
            <person name="Bai Y."/>
            <person name="Mun J.H."/>
            <person name="Bancroft I."/>
            <person name="Cheng F."/>
            <person name="Huang S."/>
            <person name="Li X."/>
            <person name="Hua W."/>
            <person name="Wang J."/>
            <person name="Wang X."/>
            <person name="Freeling M."/>
            <person name="Pires J.C."/>
            <person name="Paterson A.H."/>
            <person name="Chalhoub B."/>
            <person name="Wang B."/>
            <person name="Hayward A."/>
            <person name="Sharpe A.G."/>
            <person name="Park B.S."/>
            <person name="Weisshaar B."/>
            <person name="Liu B."/>
            <person name="Li B."/>
            <person name="Liu B."/>
            <person name="Tong C."/>
            <person name="Song C."/>
            <person name="Duran C."/>
            <person name="Peng C."/>
            <person name="Geng C."/>
            <person name="Koh C."/>
            <person name="Lin C."/>
            <person name="Edwards D."/>
            <person name="Mu D."/>
            <person name="Shen D."/>
            <person name="Soumpourou E."/>
            <person name="Li F."/>
            <person name="Fraser F."/>
            <person name="Conant G."/>
            <person name="Lassalle G."/>
            <person name="King G.J."/>
            <person name="Bonnema G."/>
            <person name="Tang H."/>
            <person name="Wang H."/>
            <person name="Belcram H."/>
            <person name="Zhou H."/>
            <person name="Hirakawa H."/>
            <person name="Abe H."/>
            <person name="Guo H."/>
            <person name="Wang H."/>
            <person name="Jin H."/>
            <person name="Parkin I.A."/>
            <person name="Batley J."/>
            <person name="Kim J.S."/>
            <person name="Just J."/>
            <person name="Li J."/>
            <person name="Xu J."/>
            <person name="Deng J."/>
            <person name="Kim J.A."/>
            <person name="Li J."/>
            <person name="Yu J."/>
            <person name="Meng J."/>
            <person name="Wang J."/>
            <person name="Min J."/>
            <person name="Poulain J."/>
            <person name="Wang J."/>
            <person name="Hatakeyama K."/>
            <person name="Wu K."/>
            <person name="Wang L."/>
            <person name="Fang L."/>
            <person name="Trick M."/>
            <person name="Links M.G."/>
            <person name="Zhao M."/>
            <person name="Jin M."/>
            <person name="Ramchiary N."/>
            <person name="Drou N."/>
            <person name="Berkman P.J."/>
            <person name="Cai Q."/>
            <person name="Huang Q."/>
            <person name="Li R."/>
            <person name="Tabata S."/>
            <person name="Cheng S."/>
            <person name="Zhang S."/>
            <person name="Zhang S."/>
            <person name="Huang S."/>
            <person name="Sato S."/>
            <person name="Sun S."/>
            <person name="Kwon S.J."/>
            <person name="Choi S.R."/>
            <person name="Lee T.H."/>
            <person name="Fan W."/>
            <person name="Zhao X."/>
            <person name="Tan X."/>
            <person name="Xu X."/>
            <person name="Wang Y."/>
            <person name="Qiu Y."/>
            <person name="Yin Y."/>
            <person name="Li Y."/>
            <person name="Du Y."/>
            <person name="Liao Y."/>
            <person name="Lim Y."/>
            <person name="Narusaka Y."/>
            <person name="Wang Y."/>
            <person name="Wang Z."/>
            <person name="Li Z."/>
            <person name="Wang Z."/>
            <person name="Xiong Z."/>
            <person name="Zhang Z."/>
        </authorList>
    </citation>
    <scope>NUCLEOTIDE SEQUENCE [LARGE SCALE GENOMIC DNA]</scope>
    <source>
        <strain evidence="4">cv. Chiifu-401-42</strain>
    </source>
</reference>
<dbReference type="Gramene" id="Bra038300.1">
    <property type="protein sequence ID" value="Bra038300.1-P"/>
    <property type="gene ID" value="Bra038300"/>
</dbReference>
<sequence>MMQITMFQSSKAKLHGTEFELKLPLSLGTSLSGLRRKFQGAPSLPGWRSLVVFLQGTDSPLGVCLYRNCVLCSAGVESHEHLFSQCPYAVEIWSHFSASYLSPPVITTRVLCLAEPGTDAIFPRSLNNFEASLSDFSDLEDFWDDLPVSRLKYNALDDFQEVQTTGLPGSRMEVV</sequence>
<gene>
    <name evidence="2" type="ORF">BRAA06T25246Z</name>
    <name evidence="1" type="ORF">BRAPAZ1V2_A06P22890.2</name>
</gene>
<dbReference type="AlphaFoldDB" id="A0A3P5YGF4"/>